<evidence type="ECO:0000256" key="1">
    <source>
        <dbReference type="SAM" id="MobiDB-lite"/>
    </source>
</evidence>
<protein>
    <submittedName>
        <fullName evidence="2">Uncharacterized protein</fullName>
    </submittedName>
</protein>
<name>K0R686_THAOC</name>
<sequence>MAAAGPCPSRESTSSATLRLARQKETLTMTAAALARDKHGTRGNTNIVGHFGAGVAKFVESGEPPSEDDDAVHGDRLPSSYNGRQSLFLFSSKKGIPQDYDFGKSTQENYNSNERSFTGPFATIRKNLDHDYHGTYSEARQLFQDEIIVKLLDGASVTDEQNGMVCSTPTEPWIVFTAGVMVRHEYRGYIHGACEEPTD</sequence>
<reference evidence="2 3" key="1">
    <citation type="journal article" date="2012" name="Genome Biol.">
        <title>Genome and low-iron response of an oceanic diatom adapted to chronic iron limitation.</title>
        <authorList>
            <person name="Lommer M."/>
            <person name="Specht M."/>
            <person name="Roy A.S."/>
            <person name="Kraemer L."/>
            <person name="Andreson R."/>
            <person name="Gutowska M.A."/>
            <person name="Wolf J."/>
            <person name="Bergner S.V."/>
            <person name="Schilhabel M.B."/>
            <person name="Klostermeier U.C."/>
            <person name="Beiko R.G."/>
            <person name="Rosenstiel P."/>
            <person name="Hippler M."/>
            <person name="Laroche J."/>
        </authorList>
    </citation>
    <scope>NUCLEOTIDE SEQUENCE [LARGE SCALE GENOMIC DNA]</scope>
    <source>
        <strain evidence="2 3">CCMP1005</strain>
    </source>
</reference>
<organism evidence="2 3">
    <name type="scientific">Thalassiosira oceanica</name>
    <name type="common">Marine diatom</name>
    <dbReference type="NCBI Taxonomy" id="159749"/>
    <lineage>
        <taxon>Eukaryota</taxon>
        <taxon>Sar</taxon>
        <taxon>Stramenopiles</taxon>
        <taxon>Ochrophyta</taxon>
        <taxon>Bacillariophyta</taxon>
        <taxon>Coscinodiscophyceae</taxon>
        <taxon>Thalassiosirophycidae</taxon>
        <taxon>Thalassiosirales</taxon>
        <taxon>Thalassiosiraceae</taxon>
        <taxon>Thalassiosira</taxon>
    </lineage>
</organism>
<keyword evidence="3" id="KW-1185">Reference proteome</keyword>
<evidence type="ECO:0000313" key="3">
    <source>
        <dbReference type="Proteomes" id="UP000266841"/>
    </source>
</evidence>
<dbReference type="AlphaFoldDB" id="K0R686"/>
<proteinExistence type="predicted"/>
<feature type="region of interest" description="Disordered" evidence="1">
    <location>
        <begin position="59"/>
        <end position="78"/>
    </location>
</feature>
<evidence type="ECO:0000313" key="2">
    <source>
        <dbReference type="EMBL" id="EJK48838.1"/>
    </source>
</evidence>
<comment type="caution">
    <text evidence="2">The sequence shown here is derived from an EMBL/GenBank/DDBJ whole genome shotgun (WGS) entry which is preliminary data.</text>
</comment>
<dbReference type="Proteomes" id="UP000266841">
    <property type="component" value="Unassembled WGS sequence"/>
</dbReference>
<dbReference type="EMBL" id="AGNL01045377">
    <property type="protein sequence ID" value="EJK48838.1"/>
    <property type="molecule type" value="Genomic_DNA"/>
</dbReference>
<dbReference type="OrthoDB" id="430679at2759"/>
<accession>K0R686</accession>
<gene>
    <name evidence="2" type="ORF">THAOC_32331</name>
</gene>